<dbReference type="AlphaFoldDB" id="A0A165LEN4"/>
<reference evidence="1 2" key="1">
    <citation type="journal article" date="2016" name="Mol. Biol. Evol.">
        <title>Comparative Genomics of Early-Diverging Mushroom-Forming Fungi Provides Insights into the Origins of Lignocellulose Decay Capabilities.</title>
        <authorList>
            <person name="Nagy L.G."/>
            <person name="Riley R."/>
            <person name="Tritt A."/>
            <person name="Adam C."/>
            <person name="Daum C."/>
            <person name="Floudas D."/>
            <person name="Sun H."/>
            <person name="Yadav J.S."/>
            <person name="Pangilinan J."/>
            <person name="Larsson K.H."/>
            <person name="Matsuura K."/>
            <person name="Barry K."/>
            <person name="Labutti K."/>
            <person name="Kuo R."/>
            <person name="Ohm R.A."/>
            <person name="Bhattacharya S.S."/>
            <person name="Shirouzu T."/>
            <person name="Yoshinaga Y."/>
            <person name="Martin F.M."/>
            <person name="Grigoriev I.V."/>
            <person name="Hibbett D.S."/>
        </authorList>
    </citation>
    <scope>NUCLEOTIDE SEQUENCE [LARGE SCALE GENOMIC DNA]</scope>
    <source>
        <strain evidence="1 2">HHB12029</strain>
    </source>
</reference>
<organism evidence="1 2">
    <name type="scientific">Exidia glandulosa HHB12029</name>
    <dbReference type="NCBI Taxonomy" id="1314781"/>
    <lineage>
        <taxon>Eukaryota</taxon>
        <taxon>Fungi</taxon>
        <taxon>Dikarya</taxon>
        <taxon>Basidiomycota</taxon>
        <taxon>Agaricomycotina</taxon>
        <taxon>Agaricomycetes</taxon>
        <taxon>Auriculariales</taxon>
        <taxon>Exidiaceae</taxon>
        <taxon>Exidia</taxon>
    </lineage>
</organism>
<accession>A0A165LEN4</accession>
<dbReference type="Proteomes" id="UP000077266">
    <property type="component" value="Unassembled WGS sequence"/>
</dbReference>
<proteinExistence type="predicted"/>
<dbReference type="EMBL" id="KV425926">
    <property type="protein sequence ID" value="KZV97765.1"/>
    <property type="molecule type" value="Genomic_DNA"/>
</dbReference>
<keyword evidence="2" id="KW-1185">Reference proteome</keyword>
<evidence type="ECO:0000313" key="2">
    <source>
        <dbReference type="Proteomes" id="UP000077266"/>
    </source>
</evidence>
<name>A0A165LEN4_EXIGL</name>
<protein>
    <submittedName>
        <fullName evidence="1">Uncharacterized protein</fullName>
    </submittedName>
</protein>
<gene>
    <name evidence="1" type="ORF">EXIGLDRAFT_348605</name>
</gene>
<evidence type="ECO:0000313" key="1">
    <source>
        <dbReference type="EMBL" id="KZV97765.1"/>
    </source>
</evidence>
<dbReference type="InParanoid" id="A0A165LEN4"/>
<sequence length="138" mass="15352">MTRDGAPAVRAGAPRFPLLVPRDEALVAEHVESPQAQDRVRVLRRCKADDHGGDWYLRAGFIRCEPLYWCCGVHHLCGGEGGVSEAQVHKNCLFVKKRVKRAVRWYVAQGDLEPLRVLTRTDGPEDVCGFDDGVGILD</sequence>